<protein>
    <recommendedName>
        <fullName evidence="4">tRNA(Phe) (4-demethylwyosine(37)-C(7)) aminocarboxypropyltransferase</fullName>
    </recommendedName>
</protein>
<dbReference type="Gene3D" id="3.40.50.150">
    <property type="entry name" value="Vaccinia Virus protein VP39"/>
    <property type="match status" value="1"/>
</dbReference>
<organism evidence="2 3">
    <name type="scientific">Effrenium voratum</name>
    <dbReference type="NCBI Taxonomy" id="2562239"/>
    <lineage>
        <taxon>Eukaryota</taxon>
        <taxon>Sar</taxon>
        <taxon>Alveolata</taxon>
        <taxon>Dinophyceae</taxon>
        <taxon>Suessiales</taxon>
        <taxon>Symbiodiniaceae</taxon>
        <taxon>Effrenium</taxon>
    </lineage>
</organism>
<evidence type="ECO:0000313" key="3">
    <source>
        <dbReference type="Proteomes" id="UP001178507"/>
    </source>
</evidence>
<accession>A0AA36HYP6</accession>
<evidence type="ECO:0008006" key="4">
    <source>
        <dbReference type="Google" id="ProtNLM"/>
    </source>
</evidence>
<dbReference type="EMBL" id="CAUJNA010000491">
    <property type="protein sequence ID" value="CAJ1377810.1"/>
    <property type="molecule type" value="Genomic_DNA"/>
</dbReference>
<gene>
    <name evidence="2" type="ORF">EVOR1521_LOCUS6518</name>
</gene>
<comment type="caution">
    <text evidence="2">The sequence shown here is derived from an EMBL/GenBank/DDBJ whole genome shotgun (WGS) entry which is preliminary data.</text>
</comment>
<dbReference type="Proteomes" id="UP001178507">
    <property type="component" value="Unassembled WGS sequence"/>
</dbReference>
<proteinExistence type="predicted"/>
<dbReference type="AlphaFoldDB" id="A0AA36HYP6"/>
<name>A0AA36HYP6_9DINO</name>
<keyword evidence="3" id="KW-1185">Reference proteome</keyword>
<keyword evidence="1" id="KW-0732">Signal</keyword>
<reference evidence="2" key="1">
    <citation type="submission" date="2023-08" db="EMBL/GenBank/DDBJ databases">
        <authorList>
            <person name="Chen Y."/>
            <person name="Shah S."/>
            <person name="Dougan E. K."/>
            <person name="Thang M."/>
            <person name="Chan C."/>
        </authorList>
    </citation>
    <scope>NUCLEOTIDE SEQUENCE</scope>
</reference>
<dbReference type="SUPFAM" id="SSF53335">
    <property type="entry name" value="S-adenosyl-L-methionine-dependent methyltransferases"/>
    <property type="match status" value="1"/>
</dbReference>
<evidence type="ECO:0000256" key="1">
    <source>
        <dbReference type="SAM" id="SignalP"/>
    </source>
</evidence>
<dbReference type="InterPro" id="IPR029063">
    <property type="entry name" value="SAM-dependent_MTases_sf"/>
</dbReference>
<feature type="signal peptide" evidence="1">
    <location>
        <begin position="1"/>
        <end position="18"/>
    </location>
</feature>
<feature type="chain" id="PRO_5041245997" description="tRNA(Phe) (4-demethylwyosine(37)-C(7)) aminocarboxypropyltransferase" evidence="1">
    <location>
        <begin position="19"/>
        <end position="361"/>
    </location>
</feature>
<evidence type="ECO:0000313" key="2">
    <source>
        <dbReference type="EMBL" id="CAJ1377810.1"/>
    </source>
</evidence>
<sequence length="361" mass="39370">MGFFKLLWALGQAATGRGHDLQWCGPACGDEEDQQVVGPEGRLLVRYPARPWEMLRYAIVAELLAEGDLTWPGFARIWAALPDDWATRIFTQVPLAATAECFPGHQFLRLAHDAHENAVPGSGPESRGAAESRWLCSARGEADSEREAVAAQLMQADQALLEAALCGGWPVFGLLALLGADREPAEPAEPREPQGGLLELRAEVRDVPELHEIMQQLKACKAPYRACLRRTGLQEVQRAQSMALLGLNACPQKSIMAWMDKLDPVPPIPLCVRTDSDLVSATIKRQGKWPECYELFGIVEATGAPQCLVLDVGANLGSCTMVLARSGYQALAFEPLPSSAALLRATLRFNARAPSEDLRRI</sequence>